<proteinExistence type="inferred from homology"/>
<evidence type="ECO:0000259" key="5">
    <source>
        <dbReference type="PROSITE" id="PS50931"/>
    </source>
</evidence>
<dbReference type="InterPro" id="IPR000847">
    <property type="entry name" value="LysR_HTH_N"/>
</dbReference>
<evidence type="ECO:0000313" key="7">
    <source>
        <dbReference type="Proteomes" id="UP001165135"/>
    </source>
</evidence>
<protein>
    <submittedName>
        <fullName evidence="6">LysR family transcriptional regulator</fullName>
    </submittedName>
</protein>
<dbReference type="PANTHER" id="PTHR30346">
    <property type="entry name" value="TRANSCRIPTIONAL DUAL REGULATOR HCAR-RELATED"/>
    <property type="match status" value="1"/>
</dbReference>
<keyword evidence="4" id="KW-0804">Transcription</keyword>
<dbReference type="Gene3D" id="3.40.190.10">
    <property type="entry name" value="Periplasmic binding protein-like II"/>
    <property type="match status" value="2"/>
</dbReference>
<dbReference type="Gene3D" id="1.10.10.10">
    <property type="entry name" value="Winged helix-like DNA-binding domain superfamily/Winged helix DNA-binding domain"/>
    <property type="match status" value="1"/>
</dbReference>
<dbReference type="SUPFAM" id="SSF46785">
    <property type="entry name" value="Winged helix' DNA-binding domain"/>
    <property type="match status" value="1"/>
</dbReference>
<feature type="domain" description="HTH lysR-type" evidence="5">
    <location>
        <begin position="1"/>
        <end position="58"/>
    </location>
</feature>
<keyword evidence="3" id="KW-0238">DNA-binding</keyword>
<dbReference type="PRINTS" id="PR00039">
    <property type="entry name" value="HTHLYSR"/>
</dbReference>
<dbReference type="GO" id="GO:0003677">
    <property type="term" value="F:DNA binding"/>
    <property type="evidence" value="ECO:0007669"/>
    <property type="project" value="UniProtKB-KW"/>
</dbReference>
<dbReference type="PROSITE" id="PS50931">
    <property type="entry name" value="HTH_LYSR"/>
    <property type="match status" value="1"/>
</dbReference>
<evidence type="ECO:0000256" key="4">
    <source>
        <dbReference type="ARBA" id="ARBA00023163"/>
    </source>
</evidence>
<evidence type="ECO:0000256" key="2">
    <source>
        <dbReference type="ARBA" id="ARBA00023015"/>
    </source>
</evidence>
<name>A0A9W6VPX3_9ACTN</name>
<keyword evidence="2" id="KW-0805">Transcription regulation</keyword>
<dbReference type="EMBL" id="BSTJ01000003">
    <property type="protein sequence ID" value="GLY74887.1"/>
    <property type="molecule type" value="Genomic_DNA"/>
</dbReference>
<dbReference type="SUPFAM" id="SSF53850">
    <property type="entry name" value="Periplasmic binding protein-like II"/>
    <property type="match status" value="1"/>
</dbReference>
<dbReference type="Pfam" id="PF03466">
    <property type="entry name" value="LysR_substrate"/>
    <property type="match status" value="1"/>
</dbReference>
<dbReference type="InterPro" id="IPR005119">
    <property type="entry name" value="LysR_subst-bd"/>
</dbReference>
<dbReference type="Pfam" id="PF00126">
    <property type="entry name" value="HTH_1"/>
    <property type="match status" value="1"/>
</dbReference>
<reference evidence="6" key="1">
    <citation type="submission" date="2023-03" db="EMBL/GenBank/DDBJ databases">
        <title>Actinoallomurus iriomotensis NBRC 103681.</title>
        <authorList>
            <person name="Ichikawa N."/>
            <person name="Sato H."/>
            <person name="Tonouchi N."/>
        </authorList>
    </citation>
    <scope>NUCLEOTIDE SEQUENCE</scope>
    <source>
        <strain evidence="6">NBRC 103681</strain>
    </source>
</reference>
<dbReference type="GO" id="GO:0003700">
    <property type="term" value="F:DNA-binding transcription factor activity"/>
    <property type="evidence" value="ECO:0007669"/>
    <property type="project" value="InterPro"/>
</dbReference>
<dbReference type="Proteomes" id="UP001165135">
    <property type="component" value="Unassembled WGS sequence"/>
</dbReference>
<dbReference type="InterPro" id="IPR036388">
    <property type="entry name" value="WH-like_DNA-bd_sf"/>
</dbReference>
<dbReference type="InterPro" id="IPR036390">
    <property type="entry name" value="WH_DNA-bd_sf"/>
</dbReference>
<dbReference type="AlphaFoldDB" id="A0A9W6VPX3"/>
<comment type="similarity">
    <text evidence="1">Belongs to the LysR transcriptional regulatory family.</text>
</comment>
<gene>
    <name evidence="6" type="ORF">Airi01_031540</name>
</gene>
<evidence type="ECO:0000256" key="1">
    <source>
        <dbReference type="ARBA" id="ARBA00009437"/>
    </source>
</evidence>
<dbReference type="Gene3D" id="3.40.190.290">
    <property type="match status" value="1"/>
</dbReference>
<dbReference type="FunFam" id="1.10.10.10:FF:000001">
    <property type="entry name" value="LysR family transcriptional regulator"/>
    <property type="match status" value="1"/>
</dbReference>
<dbReference type="RefSeq" id="WP_285621124.1">
    <property type="nucleotide sequence ID" value="NZ_BSTJ01000003.1"/>
</dbReference>
<evidence type="ECO:0000256" key="3">
    <source>
        <dbReference type="ARBA" id="ARBA00023125"/>
    </source>
</evidence>
<sequence>MESRPLRYFVAVAQELNFARAAERLGIASPPLSRAIRKLEAELGVTLFERTTHSVALTPAGEVLLTEARIALDALDAAGRRARRAADPEPKLVLAVKADADAGLLDPILAGYAADPASRPVSLRLCGWGEHTRLLREGHADAALLYEPFDHTGLDAETVTTERRVAALPAAHPLARRDSLSLADVTSGPPGEVDRFVDEVAARHRVRDLPQLLKLVELGDLVTLLPESVPARYPRPGIAYRPVPDAPPAVLAVAWPQQSRSAATAALVRAATSLRGA</sequence>
<accession>A0A9W6VPX3</accession>
<dbReference type="GO" id="GO:0032993">
    <property type="term" value="C:protein-DNA complex"/>
    <property type="evidence" value="ECO:0007669"/>
    <property type="project" value="TreeGrafter"/>
</dbReference>
<comment type="caution">
    <text evidence="6">The sequence shown here is derived from an EMBL/GenBank/DDBJ whole genome shotgun (WGS) entry which is preliminary data.</text>
</comment>
<dbReference type="PANTHER" id="PTHR30346:SF0">
    <property type="entry name" value="HCA OPERON TRANSCRIPTIONAL ACTIVATOR HCAR"/>
    <property type="match status" value="1"/>
</dbReference>
<organism evidence="6 7">
    <name type="scientific">Actinoallomurus iriomotensis</name>
    <dbReference type="NCBI Taxonomy" id="478107"/>
    <lineage>
        <taxon>Bacteria</taxon>
        <taxon>Bacillati</taxon>
        <taxon>Actinomycetota</taxon>
        <taxon>Actinomycetes</taxon>
        <taxon>Streptosporangiales</taxon>
        <taxon>Thermomonosporaceae</taxon>
        <taxon>Actinoallomurus</taxon>
    </lineage>
</organism>
<evidence type="ECO:0000313" key="6">
    <source>
        <dbReference type="EMBL" id="GLY74887.1"/>
    </source>
</evidence>